<organism evidence="1">
    <name type="scientific">Spongospora subterranea</name>
    <dbReference type="NCBI Taxonomy" id="70186"/>
    <lineage>
        <taxon>Eukaryota</taxon>
        <taxon>Sar</taxon>
        <taxon>Rhizaria</taxon>
        <taxon>Endomyxa</taxon>
        <taxon>Phytomyxea</taxon>
        <taxon>Plasmodiophorida</taxon>
        <taxon>Plasmodiophoridae</taxon>
        <taxon>Spongospora</taxon>
    </lineage>
</organism>
<dbReference type="AlphaFoldDB" id="A0A0H5R6J7"/>
<sequence>IPLQLYSSLVKTPVANVFLTGRVLKVKRFAMAGAGSPGREIFVIVFRALRDAVESANGHARKVIESPRFLRKLRSLTKPVGFHVESILVESILMAEVEEDPSAEEDPSKALTTSINLWDDVAAPANHDGIAWGAKPTVSTIVNDGAAISRHGRGMV</sequence>
<feature type="non-terminal residue" evidence="1">
    <location>
        <position position="1"/>
    </location>
</feature>
<reference evidence="1" key="1">
    <citation type="submission" date="2015-04" db="EMBL/GenBank/DDBJ databases">
        <title>The genome sequence of the plant pathogenic Rhizarian Plasmodiophora brassicae reveals insights in its biotrophic life cycle and the origin of chitin synthesis.</title>
        <authorList>
            <person name="Schwelm A."/>
            <person name="Fogelqvist J."/>
            <person name="Knaust A."/>
            <person name="Julke S."/>
            <person name="Lilja T."/>
            <person name="Dhandapani V."/>
            <person name="Bonilla-Rosso G."/>
            <person name="Karlsson M."/>
            <person name="Shevchenko A."/>
            <person name="Choi S.R."/>
            <person name="Kim H.G."/>
            <person name="Park J.Y."/>
            <person name="Lim Y.P."/>
            <person name="Ludwig-Muller J."/>
            <person name="Dixelius C."/>
        </authorList>
    </citation>
    <scope>NUCLEOTIDE SEQUENCE</scope>
    <source>
        <tissue evidence="1">Potato root galls</tissue>
    </source>
</reference>
<dbReference type="EMBL" id="HACM01003452">
    <property type="protein sequence ID" value="CRZ03894.1"/>
    <property type="molecule type" value="Transcribed_RNA"/>
</dbReference>
<accession>A0A0H5R6J7</accession>
<proteinExistence type="predicted"/>
<evidence type="ECO:0000313" key="1">
    <source>
        <dbReference type="EMBL" id="CRZ03894.1"/>
    </source>
</evidence>
<name>A0A0H5R6J7_9EUKA</name>
<feature type="non-terminal residue" evidence="1">
    <location>
        <position position="156"/>
    </location>
</feature>
<protein>
    <submittedName>
        <fullName evidence="1">Uncharacterized protein</fullName>
    </submittedName>
</protein>